<reference evidence="3 4" key="1">
    <citation type="submission" date="2017-05" db="EMBL/GenBank/DDBJ databases">
        <title>Genome of Polynucleobacter sp. MWH-Feld-100.</title>
        <authorList>
            <person name="Hahn M.W."/>
        </authorList>
    </citation>
    <scope>NUCLEOTIDE SEQUENCE [LARGE SCALE GENOMIC DNA]</scope>
    <source>
        <strain evidence="3 4">MWH-Feld-100</strain>
    </source>
</reference>
<feature type="region of interest" description="Disordered" evidence="1">
    <location>
        <begin position="63"/>
        <end position="90"/>
    </location>
</feature>
<dbReference type="InterPro" id="IPR021457">
    <property type="entry name" value="DUF3108"/>
</dbReference>
<dbReference type="OrthoDB" id="8526020at2"/>
<feature type="transmembrane region" description="Helical" evidence="2">
    <location>
        <begin position="12"/>
        <end position="33"/>
    </location>
</feature>
<proteinExistence type="predicted"/>
<evidence type="ECO:0000256" key="1">
    <source>
        <dbReference type="SAM" id="MobiDB-lite"/>
    </source>
</evidence>
<sequence>MNLIHAKPLRIILIALALSLIGHFILFFGIPFLSFNSPPEIADDLIIRTELKVEPPKKIQMAKAPTKKVNKETTTNAVEDSKSLASGGEQGGAINQQGIAFKLPESGIIYYDAYVDGQQYQTGEIDWIVDGNNYRLYINIPFAFVGPFVFESRGTVDAYGIAPSIYWTQRGTKPPRYSRFDRDANGGGKMYFSEKPEFTPDLLPGTQDRFSLMFQFASLLNGDSKIDEAGSIRSLPVVDYNTLEMWNFKSYGEAVSEDIPSLGKSVNRRYALMQREKDPFKRQVDIWLAKDLDWLPGRIRSQEANGRVLELVFKQKSPIPAGTKP</sequence>
<keyword evidence="2" id="KW-1133">Transmembrane helix</keyword>
<evidence type="ECO:0000313" key="3">
    <source>
        <dbReference type="EMBL" id="OWS68979.1"/>
    </source>
</evidence>
<name>A0A254PR56_9BURK</name>
<keyword evidence="4" id="KW-1185">Reference proteome</keyword>
<dbReference type="EMBL" id="NGUP01000005">
    <property type="protein sequence ID" value="OWS68979.1"/>
    <property type="molecule type" value="Genomic_DNA"/>
</dbReference>
<evidence type="ECO:0000313" key="4">
    <source>
        <dbReference type="Proteomes" id="UP000197528"/>
    </source>
</evidence>
<protein>
    <recommendedName>
        <fullName evidence="5">DUF3108 domain-containing protein</fullName>
    </recommendedName>
</protein>
<keyword evidence="2" id="KW-0812">Transmembrane</keyword>
<comment type="caution">
    <text evidence="3">The sequence shown here is derived from an EMBL/GenBank/DDBJ whole genome shotgun (WGS) entry which is preliminary data.</text>
</comment>
<dbReference type="AlphaFoldDB" id="A0A254PR56"/>
<dbReference type="Proteomes" id="UP000197528">
    <property type="component" value="Unassembled WGS sequence"/>
</dbReference>
<accession>A0A254PR56</accession>
<evidence type="ECO:0008006" key="5">
    <source>
        <dbReference type="Google" id="ProtNLM"/>
    </source>
</evidence>
<gene>
    <name evidence="3" type="ORF">CBI31_09145</name>
</gene>
<evidence type="ECO:0000256" key="2">
    <source>
        <dbReference type="SAM" id="Phobius"/>
    </source>
</evidence>
<dbReference type="Pfam" id="PF11306">
    <property type="entry name" value="DUF3108"/>
    <property type="match status" value="1"/>
</dbReference>
<keyword evidence="2" id="KW-0472">Membrane</keyword>
<organism evidence="3 4">
    <name type="scientific">Polynucleobacter campilacus</name>
    <dbReference type="NCBI Taxonomy" id="1743163"/>
    <lineage>
        <taxon>Bacteria</taxon>
        <taxon>Pseudomonadati</taxon>
        <taxon>Pseudomonadota</taxon>
        <taxon>Betaproteobacteria</taxon>
        <taxon>Burkholderiales</taxon>
        <taxon>Burkholderiaceae</taxon>
        <taxon>Polynucleobacter</taxon>
    </lineage>
</organism>